<dbReference type="InterPro" id="IPR013429">
    <property type="entry name" value="Regulatory_FmdB_Zinc_ribbon"/>
</dbReference>
<dbReference type="AlphaFoldDB" id="A0A0H2Y3Z0"/>
<proteinExistence type="predicted"/>
<feature type="domain" description="Putative regulatory protein FmdB zinc ribbon" evidence="1">
    <location>
        <begin position="1"/>
        <end position="42"/>
    </location>
</feature>
<name>A0A0H2Y3Z0_BURO1</name>
<organism evidence="2">
    <name type="scientific">Burkholderia orbicola (strain AU 1054)</name>
    <dbReference type="NCBI Taxonomy" id="331271"/>
    <lineage>
        <taxon>Bacteria</taxon>
        <taxon>Pseudomonadati</taxon>
        <taxon>Pseudomonadota</taxon>
        <taxon>Betaproteobacteria</taxon>
        <taxon>Burkholderiales</taxon>
        <taxon>Burkholderiaceae</taxon>
        <taxon>Burkholderia</taxon>
        <taxon>Burkholderia cepacia complex</taxon>
        <taxon>Burkholderia orbicola</taxon>
    </lineage>
</organism>
<protein>
    <submittedName>
        <fullName evidence="2">Putative regulatory protein, FmdB</fullName>
    </submittedName>
</protein>
<gene>
    <name evidence="2" type="ordered locus">Bcen_6386</name>
</gene>
<evidence type="ECO:0000259" key="1">
    <source>
        <dbReference type="SMART" id="SM00834"/>
    </source>
</evidence>
<dbReference type="NCBIfam" id="TIGR02605">
    <property type="entry name" value="CxxC_CxxC_SSSS"/>
    <property type="match status" value="1"/>
</dbReference>
<evidence type="ECO:0000313" key="2">
    <source>
        <dbReference type="EMBL" id="ABF81248.1"/>
    </source>
</evidence>
<dbReference type="EMBL" id="CP000380">
    <property type="protein sequence ID" value="ABF81248.1"/>
    <property type="molecule type" value="Genomic_DNA"/>
</dbReference>
<dbReference type="SMART" id="SM00834">
    <property type="entry name" value="CxxC_CXXC_SSSS"/>
    <property type="match status" value="1"/>
</dbReference>
<accession>A0A0H2Y3Z0</accession>
<sequence>MPMYEYACPGCGVFDARRMVSERDIPACCPRCGQYAPRVRLTLPSIYRSNHDASHEGDDGAYLKSRLDCACCRS</sequence>
<dbReference type="Pfam" id="PF09723">
    <property type="entry name" value="Zn_ribbon_8"/>
    <property type="match status" value="1"/>
</dbReference>
<reference evidence="2" key="1">
    <citation type="submission" date="2006-05" db="EMBL/GenBank/DDBJ databases">
        <title>Complete sequence of chromosome 3 of Burkholderia cenocepacia AU 1054.</title>
        <authorList>
            <consortium name="US DOE Joint Genome Institute"/>
            <person name="Copeland A."/>
            <person name="Lucas S."/>
            <person name="Lapidus A."/>
            <person name="Barry K."/>
            <person name="Detter J.C."/>
            <person name="Glavina del Rio T."/>
            <person name="Hammon N."/>
            <person name="Israni S."/>
            <person name="Dalin E."/>
            <person name="Tice H."/>
            <person name="Pitluck S."/>
            <person name="Chain P."/>
            <person name="Malfatti S."/>
            <person name="Shin M."/>
            <person name="Vergez L."/>
            <person name="Schmutz J."/>
            <person name="Larimer F."/>
            <person name="Land M."/>
            <person name="Hauser L."/>
            <person name="Kyrpides N."/>
            <person name="Lykidis A."/>
            <person name="LiPuma J.J."/>
            <person name="Konstantinidis K."/>
            <person name="Tiedje J.M."/>
            <person name="Richardson P."/>
        </authorList>
    </citation>
    <scope>NUCLEOTIDE SEQUENCE [LARGE SCALE GENOMIC DNA]</scope>
    <source>
        <strain evidence="2">AU 1054</strain>
    </source>
</reference>
<dbReference type="HOGENOM" id="CLU_136025_2_0_4"/>